<dbReference type="Proteomes" id="UP000784294">
    <property type="component" value="Unassembled WGS sequence"/>
</dbReference>
<sequence>MHTSKENFVLLSKCEHLCGLSYRVNLAGVELRYLPVSACHRSGPYSSSVCPIFSVDGSKCAFRSISDGPPSPASSASSSKMARLILLDGAITTTFILPTPYALSQTFSRPHLISTGVFRPWHLHYAHFAFNSTASSPCPFAVDLNSPTFQPFSLGLLDSARSAFHSYLPHFFSGPASAANTPLARSERR</sequence>
<keyword evidence="2" id="KW-1185">Reference proteome</keyword>
<evidence type="ECO:0000313" key="2">
    <source>
        <dbReference type="Proteomes" id="UP000784294"/>
    </source>
</evidence>
<protein>
    <submittedName>
        <fullName evidence="1">Uncharacterized protein</fullName>
    </submittedName>
</protein>
<proteinExistence type="predicted"/>
<dbReference type="EMBL" id="CAAALY010003897">
    <property type="protein sequence ID" value="VEL08407.1"/>
    <property type="molecule type" value="Genomic_DNA"/>
</dbReference>
<dbReference type="AlphaFoldDB" id="A0A448WCG6"/>
<accession>A0A448WCG6</accession>
<reference evidence="1" key="1">
    <citation type="submission" date="2018-11" db="EMBL/GenBank/DDBJ databases">
        <authorList>
            <consortium name="Pathogen Informatics"/>
        </authorList>
    </citation>
    <scope>NUCLEOTIDE SEQUENCE</scope>
</reference>
<evidence type="ECO:0000313" key="1">
    <source>
        <dbReference type="EMBL" id="VEL08407.1"/>
    </source>
</evidence>
<organism evidence="1 2">
    <name type="scientific">Protopolystoma xenopodis</name>
    <dbReference type="NCBI Taxonomy" id="117903"/>
    <lineage>
        <taxon>Eukaryota</taxon>
        <taxon>Metazoa</taxon>
        <taxon>Spiralia</taxon>
        <taxon>Lophotrochozoa</taxon>
        <taxon>Platyhelminthes</taxon>
        <taxon>Monogenea</taxon>
        <taxon>Polyopisthocotylea</taxon>
        <taxon>Polystomatidea</taxon>
        <taxon>Polystomatidae</taxon>
        <taxon>Protopolystoma</taxon>
    </lineage>
</organism>
<comment type="caution">
    <text evidence="1">The sequence shown here is derived from an EMBL/GenBank/DDBJ whole genome shotgun (WGS) entry which is preliminary data.</text>
</comment>
<gene>
    <name evidence="1" type="ORF">PXEA_LOCUS1847</name>
</gene>
<name>A0A448WCG6_9PLAT</name>